<proteinExistence type="predicted"/>
<name>A0A8F1IF13_ECOLX</name>
<keyword evidence="1" id="KW-0614">Plasmid</keyword>
<dbReference type="EMBL" id="MW978788">
    <property type="protein sequence ID" value="QWP89207.1"/>
    <property type="molecule type" value="Genomic_DNA"/>
</dbReference>
<organism evidence="1">
    <name type="scientific">Escherichia coli</name>
    <dbReference type="NCBI Taxonomy" id="562"/>
    <lineage>
        <taxon>Bacteria</taxon>
        <taxon>Pseudomonadati</taxon>
        <taxon>Pseudomonadota</taxon>
        <taxon>Gammaproteobacteria</taxon>
        <taxon>Enterobacterales</taxon>
        <taxon>Enterobacteriaceae</taxon>
        <taxon>Escherichia</taxon>
    </lineage>
</organism>
<protein>
    <submittedName>
        <fullName evidence="1">Uncharacterized protein</fullName>
    </submittedName>
</protein>
<evidence type="ECO:0000313" key="1">
    <source>
        <dbReference type="EMBL" id="QWP89207.1"/>
    </source>
</evidence>
<reference evidence="1" key="1">
    <citation type="journal article" date="2021" name="Antibiotics">
        <title>Does an Antibiotic Stewardship Applied in a Pig Farm Lead to Low ESBL Prevalence?</title>
        <authorList>
            <person name="Fournier C."/>
            <person name="Nordmann P."/>
            <person name="Pittet O."/>
            <person name="Poirel L."/>
        </authorList>
    </citation>
    <scope>NUCLEOTIDE SEQUENCE</scope>
    <source>
        <plasmid evidence="1">pCTX-M-1.A</plasmid>
    </source>
</reference>
<gene>
    <name evidence="1" type="ORF">IHCLGBEB_00010</name>
</gene>
<dbReference type="AlphaFoldDB" id="A0A8F1IF13"/>
<geneLocation type="plasmid" evidence="1">
    <name>pCTX-M-1.A</name>
</geneLocation>
<accession>A0A8F1IF13</accession>
<sequence>MTLSKDVAEQLCPSSSAYSLAAGYPASAITLYAVLAGHGADGGLMGHFLGMCNVVYLLGAVRNGGR</sequence>